<feature type="binding site" evidence="6">
    <location>
        <position position="158"/>
    </location>
    <ligand>
        <name>a divalent metal cation</name>
        <dbReference type="ChEBI" id="CHEBI:60240"/>
        <label>1</label>
    </ligand>
</feature>
<dbReference type="PANTHER" id="PTHR43330">
    <property type="entry name" value="METHIONINE AMINOPEPTIDASE"/>
    <property type="match status" value="1"/>
</dbReference>
<dbReference type="RefSeq" id="WP_082739510.1">
    <property type="nucleotide sequence ID" value="NZ_CP126965.1"/>
</dbReference>
<evidence type="ECO:0000256" key="8">
    <source>
        <dbReference type="SAM" id="MobiDB-lite"/>
    </source>
</evidence>
<evidence type="ECO:0000256" key="1">
    <source>
        <dbReference type="ARBA" id="ARBA00002521"/>
    </source>
</evidence>
<evidence type="ECO:0000256" key="2">
    <source>
        <dbReference type="ARBA" id="ARBA00022438"/>
    </source>
</evidence>
<protein>
    <recommendedName>
        <fullName evidence="6 7">Methionine aminopeptidase</fullName>
        <shortName evidence="6">MAP</shortName>
        <shortName evidence="6">MetAP</shortName>
        <ecNumber evidence="6 7">3.4.11.18</ecNumber>
    </recommendedName>
    <alternativeName>
        <fullName evidence="6">Peptidase M</fullName>
    </alternativeName>
</protein>
<gene>
    <name evidence="6 10" type="primary">map</name>
    <name evidence="10" type="ORF">E4A49_03885</name>
</gene>
<feature type="binding site" evidence="6">
    <location>
        <position position="239"/>
    </location>
    <ligand>
        <name>substrate</name>
    </ligand>
</feature>
<dbReference type="Proteomes" id="UP000297477">
    <property type="component" value="Unassembled WGS sequence"/>
</dbReference>
<dbReference type="HAMAP" id="MF_01974">
    <property type="entry name" value="MetAP_1"/>
    <property type="match status" value="1"/>
</dbReference>
<feature type="region of interest" description="Disordered" evidence="8">
    <location>
        <begin position="1"/>
        <end position="60"/>
    </location>
</feature>
<dbReference type="Gene3D" id="3.90.230.10">
    <property type="entry name" value="Creatinase/methionine aminopeptidase superfamily"/>
    <property type="match status" value="1"/>
</dbReference>
<comment type="function">
    <text evidence="1 6">Removes the N-terminal methionine from nascent proteins. The N-terminal methionine is often cleaved when the second residue in the primary sequence is small and uncharged (Met-Ala-, Cys, Gly, Pro, Ser, Thr, or Val). Requires deformylation of the N(alpha)-formylated initiator methionine before it can be hydrolyzed.</text>
</comment>
<evidence type="ECO:0000256" key="3">
    <source>
        <dbReference type="ARBA" id="ARBA00022670"/>
    </source>
</evidence>
<feature type="binding site" evidence="6">
    <location>
        <position position="266"/>
    </location>
    <ligand>
        <name>a divalent metal cation</name>
        <dbReference type="ChEBI" id="CHEBI:60240"/>
        <label>2</label>
        <note>catalytic</note>
    </ligand>
</feature>
<organism evidence="10 11">
    <name type="scientific">Micrococcus lylae</name>
    <dbReference type="NCBI Taxonomy" id="1273"/>
    <lineage>
        <taxon>Bacteria</taxon>
        <taxon>Bacillati</taxon>
        <taxon>Actinomycetota</taxon>
        <taxon>Actinomycetes</taxon>
        <taxon>Micrococcales</taxon>
        <taxon>Micrococcaceae</taxon>
        <taxon>Micrococcus</taxon>
    </lineage>
</organism>
<reference evidence="10 11" key="1">
    <citation type="submission" date="2019-03" db="EMBL/GenBank/DDBJ databases">
        <title>Reclassification of Micrococcus aloeverae and Micrococcus yunnanensis as later heterotypic synonyms of Micrococcus luteus.</title>
        <authorList>
            <person name="Huang C.-H."/>
        </authorList>
    </citation>
    <scope>NUCLEOTIDE SEQUENCE [LARGE SCALE GENOMIC DNA]</scope>
    <source>
        <strain evidence="10 11">BCRC 12151</strain>
    </source>
</reference>
<feature type="binding site" evidence="6">
    <location>
        <position position="297"/>
    </location>
    <ligand>
        <name>a divalent metal cation</name>
        <dbReference type="ChEBI" id="CHEBI:60240"/>
        <label>1</label>
    </ligand>
</feature>
<dbReference type="EC" id="3.4.11.18" evidence="6 7"/>
<feature type="binding site" evidence="6">
    <location>
        <position position="141"/>
    </location>
    <ligand>
        <name>substrate</name>
    </ligand>
</feature>
<keyword evidence="3 6" id="KW-0645">Protease</keyword>
<dbReference type="EMBL" id="SPKT01000005">
    <property type="protein sequence ID" value="TFI00197.1"/>
    <property type="molecule type" value="Genomic_DNA"/>
</dbReference>
<dbReference type="InterPro" id="IPR000994">
    <property type="entry name" value="Pept_M24"/>
</dbReference>
<dbReference type="InterPro" id="IPR001714">
    <property type="entry name" value="Pept_M24_MAP"/>
</dbReference>
<keyword evidence="11" id="KW-1185">Reference proteome</keyword>
<dbReference type="SUPFAM" id="SSF55920">
    <property type="entry name" value="Creatinase/aminopeptidase"/>
    <property type="match status" value="1"/>
</dbReference>
<dbReference type="InterPro" id="IPR002467">
    <property type="entry name" value="Pept_M24A_MAP1"/>
</dbReference>
<comment type="subunit">
    <text evidence="6">Monomer.</text>
</comment>
<name>A0ABY2K4Y7_9MICC</name>
<evidence type="ECO:0000313" key="10">
    <source>
        <dbReference type="EMBL" id="TFI00197.1"/>
    </source>
</evidence>
<comment type="catalytic activity">
    <reaction evidence="6 7">
        <text>Release of N-terminal amino acids, preferentially methionine, from peptides and arylamides.</text>
        <dbReference type="EC" id="3.4.11.18"/>
    </reaction>
</comment>
<feature type="binding site" evidence="6">
    <location>
        <position position="169"/>
    </location>
    <ligand>
        <name>a divalent metal cation</name>
        <dbReference type="ChEBI" id="CHEBI:60240"/>
        <label>2</label>
        <note>catalytic</note>
    </ligand>
</feature>
<feature type="binding site" evidence="6">
    <location>
        <position position="169"/>
    </location>
    <ligand>
        <name>a divalent metal cation</name>
        <dbReference type="ChEBI" id="CHEBI:60240"/>
        <label>1</label>
    </ligand>
</feature>
<evidence type="ECO:0000256" key="6">
    <source>
        <dbReference type="HAMAP-Rule" id="MF_01974"/>
    </source>
</evidence>
<dbReference type="Pfam" id="PF00557">
    <property type="entry name" value="Peptidase_M24"/>
    <property type="match status" value="1"/>
</dbReference>
<feature type="domain" description="Peptidase M24" evidence="9">
    <location>
        <begin position="76"/>
        <end position="304"/>
    </location>
</feature>
<dbReference type="PANTHER" id="PTHR43330:SF16">
    <property type="entry name" value="METHIONINE AMINOPEPTIDASE 2"/>
    <property type="match status" value="1"/>
</dbReference>
<evidence type="ECO:0000256" key="4">
    <source>
        <dbReference type="ARBA" id="ARBA00022723"/>
    </source>
</evidence>
<accession>A0ABY2K4Y7</accession>
<comment type="caution">
    <text evidence="10">The sequence shown here is derived from an EMBL/GenBank/DDBJ whole genome shotgun (WGS) entry which is preliminary data.</text>
</comment>
<feature type="binding site" evidence="6">
    <location>
        <position position="232"/>
    </location>
    <ligand>
        <name>a divalent metal cation</name>
        <dbReference type="ChEBI" id="CHEBI:60240"/>
        <label>2</label>
        <note>catalytic</note>
    </ligand>
</feature>
<keyword evidence="2 6" id="KW-0031">Aminopeptidase</keyword>
<proteinExistence type="inferred from homology"/>
<feature type="binding site" evidence="6">
    <location>
        <position position="297"/>
    </location>
    <ligand>
        <name>a divalent metal cation</name>
        <dbReference type="ChEBI" id="CHEBI:60240"/>
        <label>2</label>
        <note>catalytic</note>
    </ligand>
</feature>
<dbReference type="PRINTS" id="PR00599">
    <property type="entry name" value="MAPEPTIDASE"/>
</dbReference>
<evidence type="ECO:0000313" key="11">
    <source>
        <dbReference type="Proteomes" id="UP000297477"/>
    </source>
</evidence>
<evidence type="ECO:0000259" key="9">
    <source>
        <dbReference type="Pfam" id="PF00557"/>
    </source>
</evidence>
<dbReference type="CDD" id="cd01086">
    <property type="entry name" value="MetAP1"/>
    <property type="match status" value="1"/>
</dbReference>
<sequence>MPESRPAAPSSHNGPRPEGPPAPQEGSRAPIGTLTPGVLSPAPSVPASIPRPEYVGKKTADEGNASDVYDAAGIARIREAGRLAAEAMEHTAAHIRPGVTTDELDRIAHQYLVERGAYPSCLGYREFPRSICTSLNEVICHGIPDSTVLEDGDILNLDITAYYDGVHGDHNRTFLVGDVDEESRLLVERTHEAMMRGIRAVKPGRQVNIIGRAIESYAKRFGYGVVRDFIGHGVGVEFHSGLVIPHYDTAPLHDTLLVPGMVFTIEPMITLGTHEWDMWDDGWTVVTRDRKRTAQFEHTIVVTEDGAEILTAV</sequence>
<dbReference type="InterPro" id="IPR036005">
    <property type="entry name" value="Creatinase/aminopeptidase-like"/>
</dbReference>
<keyword evidence="4 6" id="KW-0479">Metal-binding</keyword>
<dbReference type="PROSITE" id="PS00680">
    <property type="entry name" value="MAP_1"/>
    <property type="match status" value="1"/>
</dbReference>
<evidence type="ECO:0000256" key="7">
    <source>
        <dbReference type="RuleBase" id="RU003653"/>
    </source>
</evidence>
<dbReference type="GO" id="GO:0004239">
    <property type="term" value="F:initiator methionyl aminopeptidase activity"/>
    <property type="evidence" value="ECO:0007669"/>
    <property type="project" value="UniProtKB-EC"/>
</dbReference>
<keyword evidence="5 6" id="KW-0378">Hydrolase</keyword>
<dbReference type="NCBIfam" id="TIGR00500">
    <property type="entry name" value="met_pdase_I"/>
    <property type="match status" value="1"/>
</dbReference>
<comment type="cofactor">
    <cofactor evidence="6">
        <name>Co(2+)</name>
        <dbReference type="ChEBI" id="CHEBI:48828"/>
    </cofactor>
    <cofactor evidence="6">
        <name>Zn(2+)</name>
        <dbReference type="ChEBI" id="CHEBI:29105"/>
    </cofactor>
    <cofactor evidence="6">
        <name>Mn(2+)</name>
        <dbReference type="ChEBI" id="CHEBI:29035"/>
    </cofactor>
    <cofactor evidence="6">
        <name>Fe(2+)</name>
        <dbReference type="ChEBI" id="CHEBI:29033"/>
    </cofactor>
    <text evidence="6">Binds 2 divalent metal cations per subunit. Has a high-affinity and a low affinity metal-binding site. The true nature of the physiological cofactor is under debate. The enzyme is active with cobalt, zinc, manganese or divalent iron ions. Most likely, methionine aminopeptidases function as mononuclear Fe(2+)-metalloproteases under physiological conditions, and the catalytically relevant metal-binding site has been assigned to the histidine-containing high-affinity site.</text>
</comment>
<comment type="similarity">
    <text evidence="6">Belongs to the peptidase M24A family. Methionine aminopeptidase type 1 subfamily.</text>
</comment>
<evidence type="ECO:0000256" key="5">
    <source>
        <dbReference type="ARBA" id="ARBA00022801"/>
    </source>
</evidence>